<accession>A0ABQ9H5P2</accession>
<proteinExistence type="predicted"/>
<reference evidence="1 2" key="1">
    <citation type="submission" date="2023-02" db="EMBL/GenBank/DDBJ databases">
        <title>LHISI_Scaffold_Assembly.</title>
        <authorList>
            <person name="Stuart O.P."/>
            <person name="Cleave R."/>
            <person name="Magrath M.J.L."/>
            <person name="Mikheyev A.S."/>
        </authorList>
    </citation>
    <scope>NUCLEOTIDE SEQUENCE [LARGE SCALE GENOMIC DNA]</scope>
    <source>
        <strain evidence="1">Daus_M_001</strain>
        <tissue evidence="1">Leg muscle</tissue>
    </source>
</reference>
<protein>
    <submittedName>
        <fullName evidence="1">Uncharacterized protein</fullName>
    </submittedName>
</protein>
<evidence type="ECO:0000313" key="2">
    <source>
        <dbReference type="Proteomes" id="UP001159363"/>
    </source>
</evidence>
<sequence>MHKRNVAIYCSKNIDIHKRMNRPMAIVEELIPGRNGKKRLVRLKTTSGVIFQSVQRMYHLEICLTGH</sequence>
<name>A0ABQ9H5P2_9NEOP</name>
<dbReference type="EMBL" id="JARBHB010000007">
    <property type="protein sequence ID" value="KAJ8879607.1"/>
    <property type="molecule type" value="Genomic_DNA"/>
</dbReference>
<gene>
    <name evidence="1" type="ORF">PR048_020215</name>
</gene>
<evidence type="ECO:0000313" key="1">
    <source>
        <dbReference type="EMBL" id="KAJ8879607.1"/>
    </source>
</evidence>
<dbReference type="Proteomes" id="UP001159363">
    <property type="component" value="Chromosome 6"/>
</dbReference>
<keyword evidence="2" id="KW-1185">Reference proteome</keyword>
<comment type="caution">
    <text evidence="1">The sequence shown here is derived from an EMBL/GenBank/DDBJ whole genome shotgun (WGS) entry which is preliminary data.</text>
</comment>
<organism evidence="1 2">
    <name type="scientific">Dryococelus australis</name>
    <dbReference type="NCBI Taxonomy" id="614101"/>
    <lineage>
        <taxon>Eukaryota</taxon>
        <taxon>Metazoa</taxon>
        <taxon>Ecdysozoa</taxon>
        <taxon>Arthropoda</taxon>
        <taxon>Hexapoda</taxon>
        <taxon>Insecta</taxon>
        <taxon>Pterygota</taxon>
        <taxon>Neoptera</taxon>
        <taxon>Polyneoptera</taxon>
        <taxon>Phasmatodea</taxon>
        <taxon>Verophasmatodea</taxon>
        <taxon>Anareolatae</taxon>
        <taxon>Phasmatidae</taxon>
        <taxon>Eurycanthinae</taxon>
        <taxon>Dryococelus</taxon>
    </lineage>
</organism>